<dbReference type="eggNOG" id="COG2135">
    <property type="taxonomic scope" value="Bacteria"/>
</dbReference>
<dbReference type="GO" id="GO:0008233">
    <property type="term" value="F:peptidase activity"/>
    <property type="evidence" value="ECO:0007669"/>
    <property type="project" value="UniProtKB-KW"/>
</dbReference>
<dbReference type="EMBL" id="JMIH01000004">
    <property type="protein sequence ID" value="KEO75727.1"/>
    <property type="molecule type" value="Genomic_DNA"/>
</dbReference>
<dbReference type="Proteomes" id="UP000027821">
    <property type="component" value="Unassembled WGS sequence"/>
</dbReference>
<evidence type="ECO:0000256" key="5">
    <source>
        <dbReference type="ARBA" id="ARBA00023124"/>
    </source>
</evidence>
<evidence type="ECO:0000256" key="1">
    <source>
        <dbReference type="ARBA" id="ARBA00008136"/>
    </source>
</evidence>
<keyword evidence="3" id="KW-0227">DNA damage</keyword>
<evidence type="ECO:0000256" key="2">
    <source>
        <dbReference type="ARBA" id="ARBA00022670"/>
    </source>
</evidence>
<keyword evidence="7" id="KW-0456">Lyase</keyword>
<dbReference type="GO" id="GO:0106300">
    <property type="term" value="P:protein-DNA covalent cross-linking repair"/>
    <property type="evidence" value="ECO:0007669"/>
    <property type="project" value="InterPro"/>
</dbReference>
<evidence type="ECO:0000256" key="8">
    <source>
        <dbReference type="RuleBase" id="RU364100"/>
    </source>
</evidence>
<evidence type="ECO:0000256" key="4">
    <source>
        <dbReference type="ARBA" id="ARBA00022801"/>
    </source>
</evidence>
<keyword evidence="6" id="KW-0238">DNA-binding</keyword>
<dbReference type="PANTHER" id="PTHR13604">
    <property type="entry name" value="DC12-RELATED"/>
    <property type="match status" value="1"/>
</dbReference>
<evidence type="ECO:0000313" key="10">
    <source>
        <dbReference type="Proteomes" id="UP000027821"/>
    </source>
</evidence>
<keyword evidence="5" id="KW-0190">Covalent protein-DNA linkage</keyword>
<name>A0A074LP86_9BACT</name>
<dbReference type="GO" id="GO:0003697">
    <property type="term" value="F:single-stranded DNA binding"/>
    <property type="evidence" value="ECO:0007669"/>
    <property type="project" value="InterPro"/>
</dbReference>
<dbReference type="SUPFAM" id="SSF143081">
    <property type="entry name" value="BB1717-like"/>
    <property type="match status" value="1"/>
</dbReference>
<comment type="caution">
    <text evidence="9">The sequence shown here is derived from an EMBL/GenBank/DDBJ whole genome shotgun (WGS) entry which is preliminary data.</text>
</comment>
<keyword evidence="2 8" id="KW-0645">Protease</keyword>
<dbReference type="Gene3D" id="3.90.1680.10">
    <property type="entry name" value="SOS response associated peptidase-like"/>
    <property type="match status" value="1"/>
</dbReference>
<reference evidence="9 10" key="1">
    <citation type="submission" date="2014-04" db="EMBL/GenBank/DDBJ databases">
        <title>Characterization and application of a salt tolerant electro-active bacterium.</title>
        <authorList>
            <person name="Yang L."/>
            <person name="Wei S."/>
            <person name="Tay Q.X.M."/>
        </authorList>
    </citation>
    <scope>NUCLEOTIDE SEQUENCE [LARGE SCALE GENOMIC DNA]</scope>
    <source>
        <strain evidence="9 10">LY1</strain>
    </source>
</reference>
<proteinExistence type="inferred from homology"/>
<sequence length="247" mass="28722">MCYHMSQTFKKVTKKVIKERYGINKSISPLFEKGSGHHLNGFDHPTVIVIANDAPSSFQTFDWGLIPFWVNDIGHAKQMENRTLNAKCETVFELPSFREAILKRRCIIPVDGFFEWLHHRNKTYPHYIYPKDETVFSLGGIWEQWSDQSTGRMKRTFSIITTAANDMMDKIHNSKKRMPLILNPETEMDWLSQDLSNTDISLLMQPFKAESMAYHTVSRLVTSRKENSDVPEVKEPLNYQELSKGLF</sequence>
<dbReference type="InterPro" id="IPR036590">
    <property type="entry name" value="SRAP-like"/>
</dbReference>
<dbReference type="GO" id="GO:0016829">
    <property type="term" value="F:lyase activity"/>
    <property type="evidence" value="ECO:0007669"/>
    <property type="project" value="UniProtKB-KW"/>
</dbReference>
<protein>
    <recommendedName>
        <fullName evidence="8">Abasic site processing protein</fullName>
        <ecNumber evidence="8">3.4.-.-</ecNumber>
    </recommendedName>
</protein>
<organism evidence="9 10">
    <name type="scientific">Anditalea andensis</name>
    <dbReference type="NCBI Taxonomy" id="1048983"/>
    <lineage>
        <taxon>Bacteria</taxon>
        <taxon>Pseudomonadati</taxon>
        <taxon>Bacteroidota</taxon>
        <taxon>Cytophagia</taxon>
        <taxon>Cytophagales</taxon>
        <taxon>Cytophagaceae</taxon>
        <taxon>Anditalea</taxon>
    </lineage>
</organism>
<evidence type="ECO:0000256" key="6">
    <source>
        <dbReference type="ARBA" id="ARBA00023125"/>
    </source>
</evidence>
<dbReference type="InterPro" id="IPR003738">
    <property type="entry name" value="SRAP"/>
</dbReference>
<dbReference type="GO" id="GO:0006508">
    <property type="term" value="P:proteolysis"/>
    <property type="evidence" value="ECO:0007669"/>
    <property type="project" value="UniProtKB-KW"/>
</dbReference>
<dbReference type="EC" id="3.4.-.-" evidence="8"/>
<evidence type="ECO:0000256" key="3">
    <source>
        <dbReference type="ARBA" id="ARBA00022763"/>
    </source>
</evidence>
<comment type="similarity">
    <text evidence="1 8">Belongs to the SOS response-associated peptidase family.</text>
</comment>
<dbReference type="OrthoDB" id="9782620at2"/>
<keyword evidence="10" id="KW-1185">Reference proteome</keyword>
<evidence type="ECO:0000313" key="9">
    <source>
        <dbReference type="EMBL" id="KEO75727.1"/>
    </source>
</evidence>
<dbReference type="Pfam" id="PF02586">
    <property type="entry name" value="SRAP"/>
    <property type="match status" value="1"/>
</dbReference>
<dbReference type="AlphaFoldDB" id="A0A074LP86"/>
<keyword evidence="4 8" id="KW-0378">Hydrolase</keyword>
<dbReference type="PANTHER" id="PTHR13604:SF0">
    <property type="entry name" value="ABASIC SITE PROCESSING PROTEIN HMCES"/>
    <property type="match status" value="1"/>
</dbReference>
<evidence type="ECO:0000256" key="7">
    <source>
        <dbReference type="ARBA" id="ARBA00023239"/>
    </source>
</evidence>
<accession>A0A074LP86</accession>
<gene>
    <name evidence="9" type="ORF">EL17_22130</name>
</gene>